<protein>
    <submittedName>
        <fullName evidence="2">Uncharacterized protein</fullName>
    </submittedName>
</protein>
<organism evidence="2 3">
    <name type="scientific">Trifolium pratense</name>
    <name type="common">Red clover</name>
    <dbReference type="NCBI Taxonomy" id="57577"/>
    <lineage>
        <taxon>Eukaryota</taxon>
        <taxon>Viridiplantae</taxon>
        <taxon>Streptophyta</taxon>
        <taxon>Embryophyta</taxon>
        <taxon>Tracheophyta</taxon>
        <taxon>Spermatophyta</taxon>
        <taxon>Magnoliopsida</taxon>
        <taxon>eudicotyledons</taxon>
        <taxon>Gunneridae</taxon>
        <taxon>Pentapetalae</taxon>
        <taxon>rosids</taxon>
        <taxon>fabids</taxon>
        <taxon>Fabales</taxon>
        <taxon>Fabaceae</taxon>
        <taxon>Papilionoideae</taxon>
        <taxon>50 kb inversion clade</taxon>
        <taxon>NPAAA clade</taxon>
        <taxon>Hologalegina</taxon>
        <taxon>IRL clade</taxon>
        <taxon>Trifolieae</taxon>
        <taxon>Trifolium</taxon>
    </lineage>
</organism>
<reference evidence="2 3" key="2">
    <citation type="journal article" date="2017" name="Front. Plant Sci.">
        <title>Gene Classification and Mining of Molecular Markers Useful in Red Clover (Trifolium pratense) Breeding.</title>
        <authorList>
            <person name="Istvanek J."/>
            <person name="Dluhosova J."/>
            <person name="Dluhos P."/>
            <person name="Patkova L."/>
            <person name="Nedelnik J."/>
            <person name="Repkova J."/>
        </authorList>
    </citation>
    <scope>NUCLEOTIDE SEQUENCE [LARGE SCALE GENOMIC DNA]</scope>
    <source>
        <strain evidence="3">cv. Tatra</strain>
        <tissue evidence="2">Young leaves</tissue>
    </source>
</reference>
<dbReference type="EMBL" id="ASHM01050029">
    <property type="protein sequence ID" value="PNX85979.1"/>
    <property type="molecule type" value="Genomic_DNA"/>
</dbReference>
<dbReference type="Proteomes" id="UP000236291">
    <property type="component" value="Unassembled WGS sequence"/>
</dbReference>
<comment type="caution">
    <text evidence="2">The sequence shown here is derived from an EMBL/GenBank/DDBJ whole genome shotgun (WGS) entry which is preliminary data.</text>
</comment>
<sequence length="49" mass="5573">MPSSTQPRAPPLACTAHLHHDLHLQVEPIFTMSFIFTLAHLHHELHLQA</sequence>
<evidence type="ECO:0000313" key="2">
    <source>
        <dbReference type="EMBL" id="PNX85979.1"/>
    </source>
</evidence>
<dbReference type="AlphaFoldDB" id="A0A2K3M5D1"/>
<accession>A0A2K3M5D1</accession>
<evidence type="ECO:0000313" key="3">
    <source>
        <dbReference type="Proteomes" id="UP000236291"/>
    </source>
</evidence>
<gene>
    <name evidence="2" type="ORF">L195_g042054</name>
    <name evidence="1" type="ORF">L195_g050478</name>
</gene>
<name>A0A2K3M5D1_TRIPR</name>
<evidence type="ECO:0000313" key="1">
    <source>
        <dbReference type="EMBL" id="PNX57588.1"/>
    </source>
</evidence>
<dbReference type="EMBL" id="ASHM01076773">
    <property type="protein sequence ID" value="PNX57588.1"/>
    <property type="molecule type" value="Genomic_DNA"/>
</dbReference>
<reference evidence="2 3" key="1">
    <citation type="journal article" date="2014" name="Am. J. Bot.">
        <title>Genome assembly and annotation for red clover (Trifolium pratense; Fabaceae).</title>
        <authorList>
            <person name="Istvanek J."/>
            <person name="Jaros M."/>
            <person name="Krenek A."/>
            <person name="Repkova J."/>
        </authorList>
    </citation>
    <scope>NUCLEOTIDE SEQUENCE [LARGE SCALE GENOMIC DNA]</scope>
    <source>
        <strain evidence="3">cv. Tatra</strain>
        <tissue evidence="2">Young leaves</tissue>
    </source>
</reference>
<proteinExistence type="predicted"/>